<reference evidence="1" key="1">
    <citation type="submission" date="2022-10" db="EMBL/GenBank/DDBJ databases">
        <title>Genome Sequence of Xylaria curta.</title>
        <authorList>
            <person name="Buettner E."/>
        </authorList>
    </citation>
    <scope>NUCLEOTIDE SEQUENCE</scope>
    <source>
        <strain evidence="1">Babe10</strain>
    </source>
</reference>
<comment type="caution">
    <text evidence="1">The sequence shown here is derived from an EMBL/GenBank/DDBJ whole genome shotgun (WGS) entry which is preliminary data.</text>
</comment>
<organism evidence="1 2">
    <name type="scientific">Xylaria curta</name>
    <dbReference type="NCBI Taxonomy" id="42375"/>
    <lineage>
        <taxon>Eukaryota</taxon>
        <taxon>Fungi</taxon>
        <taxon>Dikarya</taxon>
        <taxon>Ascomycota</taxon>
        <taxon>Pezizomycotina</taxon>
        <taxon>Sordariomycetes</taxon>
        <taxon>Xylariomycetidae</taxon>
        <taxon>Xylariales</taxon>
        <taxon>Xylariaceae</taxon>
        <taxon>Xylaria</taxon>
    </lineage>
</organism>
<keyword evidence="2" id="KW-1185">Reference proteome</keyword>
<evidence type="ECO:0000313" key="2">
    <source>
        <dbReference type="Proteomes" id="UP001143856"/>
    </source>
</evidence>
<evidence type="ECO:0000313" key="1">
    <source>
        <dbReference type="EMBL" id="KAJ2967664.1"/>
    </source>
</evidence>
<accession>A0ACC1MLF3</accession>
<dbReference type="EMBL" id="JAPDGR010004600">
    <property type="protein sequence ID" value="KAJ2967664.1"/>
    <property type="molecule type" value="Genomic_DNA"/>
</dbReference>
<proteinExistence type="predicted"/>
<protein>
    <submittedName>
        <fullName evidence="1">Uncharacterized protein</fullName>
    </submittedName>
</protein>
<name>A0ACC1MLF3_9PEZI</name>
<sequence length="388" mass="42042">MGKTKQANGKAAKAADPLTAVKKAGVTKATDSPKAKSKQLAKDMATKAVNGKAKDLKKKKKVESESESESESEADSSDDSEEDDESDSGDSSASDDASDSDSDSDSSDSDKKEKKTEPKKAKATTNGKAKKEDEAESESESSDSSDSEEEKADTKKTKGAAKKEADSSDEDSNDSEESAADSDDDSDDSDDSEEAEEKKPEAPKKRKAEEEVSIPFKKTKTEEASSDEYTTLFAGNLGWGVTDDILYETFKEFEGLTGARVVTDKAMQRSRGFGYVDFESHEAAKAAFEKMQGFELEGRALNLDPSKPRPAGEETPNARANDRAKQFGDSVSPESDTLFVGNLPFEVDEDAVAMFFGESCEVKSIRLPKDPYVLNPRFVNRHLFADFS</sequence>
<dbReference type="Proteomes" id="UP001143856">
    <property type="component" value="Unassembled WGS sequence"/>
</dbReference>
<gene>
    <name evidence="1" type="ORF">NUW58_g10398</name>
</gene>